<accession>A0A2K4ZGU4</accession>
<feature type="domain" description="Phage neck terminator protein gp12-like" evidence="1">
    <location>
        <begin position="9"/>
        <end position="152"/>
    </location>
</feature>
<evidence type="ECO:0000313" key="2">
    <source>
        <dbReference type="EMBL" id="SOY29685.1"/>
    </source>
</evidence>
<gene>
    <name evidence="2" type="ORF">AMURIS_02406</name>
</gene>
<proteinExistence type="predicted"/>
<reference evidence="2 3" key="1">
    <citation type="submission" date="2018-01" db="EMBL/GenBank/DDBJ databases">
        <authorList>
            <person name="Gaut B.S."/>
            <person name="Morton B.R."/>
            <person name="Clegg M.T."/>
            <person name="Duvall M.R."/>
        </authorList>
    </citation>
    <scope>NUCLEOTIDE SEQUENCE [LARGE SCALE GENOMIC DNA]</scope>
    <source>
        <strain evidence="2">GP69</strain>
    </source>
</reference>
<dbReference type="EMBL" id="OFSM01000011">
    <property type="protein sequence ID" value="SOY29685.1"/>
    <property type="molecule type" value="Genomic_DNA"/>
</dbReference>
<dbReference type="AlphaFoldDB" id="A0A2K4ZGU4"/>
<evidence type="ECO:0000259" key="1">
    <source>
        <dbReference type="Pfam" id="PF23961"/>
    </source>
</evidence>
<sequence length="205" mass="22329">MNLVEVKESLYDATARFFAGAAILWTEQINTKPPVPYVTLKTGGIRRDAFPIIDEEGRSVYQCGTTLEVNLYTNGKPMPSGKNQTGNFIDTATSDLSEFAIFLDSERMTDFFSKRGMGILLMPPVRNLTGLQNSTQYRYRAMAEFTVSYVEEADGQYGISGMPMVPNSSGGGTSDMAAATTDAIENVELIEESEGGKDNAEQSIG</sequence>
<dbReference type="Pfam" id="PF23961">
    <property type="entry name" value="Phage_tail_terminator_9"/>
    <property type="match status" value="1"/>
</dbReference>
<keyword evidence="3" id="KW-1185">Reference proteome</keyword>
<evidence type="ECO:0000313" key="3">
    <source>
        <dbReference type="Proteomes" id="UP000236311"/>
    </source>
</evidence>
<organism evidence="2 3">
    <name type="scientific">Acetatifactor muris</name>
    <dbReference type="NCBI Taxonomy" id="879566"/>
    <lineage>
        <taxon>Bacteria</taxon>
        <taxon>Bacillati</taxon>
        <taxon>Bacillota</taxon>
        <taxon>Clostridia</taxon>
        <taxon>Lachnospirales</taxon>
        <taxon>Lachnospiraceae</taxon>
        <taxon>Acetatifactor</taxon>
    </lineage>
</organism>
<dbReference type="Proteomes" id="UP000236311">
    <property type="component" value="Unassembled WGS sequence"/>
</dbReference>
<dbReference type="OrthoDB" id="2066724at2"/>
<name>A0A2K4ZGU4_9FIRM</name>
<dbReference type="InterPro" id="IPR057087">
    <property type="entry name" value="Gp12-like"/>
</dbReference>
<dbReference type="RefSeq" id="WP_103239772.1">
    <property type="nucleotide sequence ID" value="NZ_JANJZD010000010.1"/>
</dbReference>
<protein>
    <recommendedName>
        <fullName evidence="1">Phage neck terminator protein gp12-like domain-containing protein</fullName>
    </recommendedName>
</protein>